<evidence type="ECO:0000313" key="1">
    <source>
        <dbReference type="EMBL" id="ABR60164.1"/>
    </source>
</evidence>
<accession>A6U934</accession>
<dbReference type="KEGG" id="smd:Smed_1314"/>
<sequence>MATAATVFRDYETDGVPASGSHKVKKSDVRQLLGEYESIINAFLSTGGLIFSSKAALDADLAHAANSMAWVIGDATVANNGIYRKIGASGTGSWTRVADLPFSFIIASDTGAGTPNAIQATTSLPVSSSALVWLNIFEANTSSPVTVSFNGGSVLAVKTNSGNDVAVGGLTAGMIVMGIVSGSTFRLVSDQASSAVVAAAEAAQVAAEAAAASANIRYATTRTALKAYNTNVTTLVFLGEAGRNGLYEWTAGDFSSQIAADTAEGIYIKADAIAATAGAWVRVAASDVSAFGASASADSSAAITAMATLVGYVRLPAGNTLVDANLTIDAPVYFADGAYVTVATTRTLTITAIIDAPRQHVFRGAGAVSLAHDSDSGEESRMVHVSWFGAKTQVELDQAPAIQKAFNAVGNNRESVISFDLGSYYMASGVTVTRGGEALGSGTRRTVFQVAADGFDVFNTGHTACRFREIQFENHPTVVTPRVSPFIRISHDFCEIDNVYLQESFNQIIVDNGGTNCRIRDINMVWRTYAFTAGSSGILVKAAGCNISGVYSNYSSGGGPAALIAVGTGASGNVSAPYIDNVVYICASTGVLIHGDSNSISRGRITNVNYRGAVGNAPQAVKFLTSGTGNVFGFTVDGITVASTATADITLEQNSSGEMKDISIDGVYSSGASGNGIEFIRTAGALHDITIGACVDVSGRTNDITTTGTVTGITVAIPGRRKGKTASFTVPASGADDGVAYHVQSAGATTITLPDAAAEGLSFTIAGSGGGAPTLSASGSATINGGATKALTANQLYTVVCTRNSGGSAAQWMTRA</sequence>
<dbReference type="EMBL" id="CP000738">
    <property type="protein sequence ID" value="ABR60164.1"/>
    <property type="molecule type" value="Genomic_DNA"/>
</dbReference>
<evidence type="ECO:0000313" key="2">
    <source>
        <dbReference type="Proteomes" id="UP000001108"/>
    </source>
</evidence>
<dbReference type="SUPFAM" id="SSF51126">
    <property type="entry name" value="Pectin lyase-like"/>
    <property type="match status" value="1"/>
</dbReference>
<dbReference type="eggNOG" id="ENOG503376F">
    <property type="taxonomic scope" value="Bacteria"/>
</dbReference>
<organism evidence="1 2">
    <name type="scientific">Sinorhizobium medicae (strain WSM419)</name>
    <name type="common">Ensifer medicae</name>
    <dbReference type="NCBI Taxonomy" id="366394"/>
    <lineage>
        <taxon>Bacteria</taxon>
        <taxon>Pseudomonadati</taxon>
        <taxon>Pseudomonadota</taxon>
        <taxon>Alphaproteobacteria</taxon>
        <taxon>Hyphomicrobiales</taxon>
        <taxon>Rhizobiaceae</taxon>
        <taxon>Sinorhizobium/Ensifer group</taxon>
        <taxon>Sinorhizobium</taxon>
    </lineage>
</organism>
<dbReference type="InterPro" id="IPR011050">
    <property type="entry name" value="Pectin_lyase_fold/virulence"/>
</dbReference>
<dbReference type="Gene3D" id="2.160.20.10">
    <property type="entry name" value="Single-stranded right-handed beta-helix, Pectin lyase-like"/>
    <property type="match status" value="1"/>
</dbReference>
<name>A6U934_SINMW</name>
<reference evidence="2" key="1">
    <citation type="submission" date="2007-06" db="EMBL/GenBank/DDBJ databases">
        <title>Complete sequence of Sinorhizobium medicae WSM419 chromosome.</title>
        <authorList>
            <consortium name="US DOE Joint Genome Institute"/>
            <person name="Copeland A."/>
            <person name="Lucas S."/>
            <person name="Lapidus A."/>
            <person name="Barry K."/>
            <person name="Glavina del Rio T."/>
            <person name="Dalin E."/>
            <person name="Tice H."/>
            <person name="Pitluck S."/>
            <person name="Chain P."/>
            <person name="Malfatti S."/>
            <person name="Shin M."/>
            <person name="Vergez L."/>
            <person name="Schmutz J."/>
            <person name="Larimer F."/>
            <person name="Land M."/>
            <person name="Hauser L."/>
            <person name="Kyrpides N."/>
            <person name="Mikhailova N."/>
            <person name="Reeve W.G."/>
            <person name="Richardson P."/>
        </authorList>
    </citation>
    <scope>NUCLEOTIDE SEQUENCE [LARGE SCALE GENOMIC DNA]</scope>
    <source>
        <strain evidence="2">WSM419</strain>
    </source>
</reference>
<dbReference type="AlphaFoldDB" id="A6U934"/>
<reference evidence="1 2" key="2">
    <citation type="journal article" date="2010" name="Stand. Genomic Sci.">
        <title>Complete genome sequence of the Medicago microsymbiont Ensifer (Sinorhizobium) medicae strain WSM419.</title>
        <authorList>
            <person name="Reeve W."/>
            <person name="Chain P."/>
            <person name="O'Hara G."/>
            <person name="Ardley J."/>
            <person name="Nandesena K."/>
            <person name="Brau L."/>
            <person name="Tiwari R."/>
            <person name="Malfatti S."/>
            <person name="Kiss H."/>
            <person name="Lapidus A."/>
            <person name="Copeland A."/>
            <person name="Nolan M."/>
            <person name="Land M."/>
            <person name="Hauser L."/>
            <person name="Chang Y.J."/>
            <person name="Ivanova N."/>
            <person name="Mavromatis K."/>
            <person name="Markowitz V."/>
            <person name="Kyrpides N."/>
            <person name="Gollagher M."/>
            <person name="Yates R."/>
            <person name="Dilworth M."/>
            <person name="Howieson J."/>
        </authorList>
    </citation>
    <scope>NUCLEOTIDE SEQUENCE [LARGE SCALE GENOMIC DNA]</scope>
    <source>
        <strain evidence="1 2">WSM419</strain>
    </source>
</reference>
<dbReference type="STRING" id="366394.Smed_1314"/>
<dbReference type="PATRIC" id="fig|366394.8.peg.4446"/>
<gene>
    <name evidence="1" type="ordered locus">Smed_1314</name>
</gene>
<protein>
    <submittedName>
        <fullName evidence="1">Uncharacterized protein</fullName>
    </submittedName>
</protein>
<dbReference type="InterPro" id="IPR012334">
    <property type="entry name" value="Pectin_lyas_fold"/>
</dbReference>
<dbReference type="Proteomes" id="UP000001108">
    <property type="component" value="Chromosome"/>
</dbReference>
<dbReference type="OrthoDB" id="7779280at2"/>
<dbReference type="HOGENOM" id="CLU_346095_0_0_5"/>
<proteinExistence type="predicted"/>
<dbReference type="RefSeq" id="WP_011975474.1">
    <property type="nucleotide sequence ID" value="NC_009636.1"/>
</dbReference>